<evidence type="ECO:0000313" key="1">
    <source>
        <dbReference type="EMBL" id="KKM83040.1"/>
    </source>
</evidence>
<organism evidence="1">
    <name type="scientific">marine sediment metagenome</name>
    <dbReference type="NCBI Taxonomy" id="412755"/>
    <lineage>
        <taxon>unclassified sequences</taxon>
        <taxon>metagenomes</taxon>
        <taxon>ecological metagenomes</taxon>
    </lineage>
</organism>
<gene>
    <name evidence="1" type="ORF">LCGC14_1313410</name>
</gene>
<dbReference type="AlphaFoldDB" id="A0A0F9N2M8"/>
<accession>A0A0F9N2M8</accession>
<sequence length="124" mass="14180">MTIIISQNRDLGANITGTAKINEGNVLVLYEDNNPNIGVRFEIPFGSNTDYHPDFPPCLHEYRFWGMCSNVVGFHYNDPDLSSNLGSVKLTSLDLLENRVKYYYDLRFEIFQGYFNMGALTNIN</sequence>
<name>A0A0F9N2M8_9ZZZZ</name>
<comment type="caution">
    <text evidence="1">The sequence shown here is derived from an EMBL/GenBank/DDBJ whole genome shotgun (WGS) entry which is preliminary data.</text>
</comment>
<protein>
    <submittedName>
        <fullName evidence="1">Uncharacterized protein</fullName>
    </submittedName>
</protein>
<dbReference type="EMBL" id="LAZR01007772">
    <property type="protein sequence ID" value="KKM83040.1"/>
    <property type="molecule type" value="Genomic_DNA"/>
</dbReference>
<reference evidence="1" key="1">
    <citation type="journal article" date="2015" name="Nature">
        <title>Complex archaea that bridge the gap between prokaryotes and eukaryotes.</title>
        <authorList>
            <person name="Spang A."/>
            <person name="Saw J.H."/>
            <person name="Jorgensen S.L."/>
            <person name="Zaremba-Niedzwiedzka K."/>
            <person name="Martijn J."/>
            <person name="Lind A.E."/>
            <person name="van Eijk R."/>
            <person name="Schleper C."/>
            <person name="Guy L."/>
            <person name="Ettema T.J."/>
        </authorList>
    </citation>
    <scope>NUCLEOTIDE SEQUENCE</scope>
</reference>
<proteinExistence type="predicted"/>